<reference evidence="2 3" key="1">
    <citation type="submission" date="2017-10" db="EMBL/GenBank/DDBJ databases">
        <title>Novel microbial diversity and functional potential in the marine mammal oral microbiome.</title>
        <authorList>
            <person name="Dudek N.K."/>
            <person name="Sun C.L."/>
            <person name="Burstein D."/>
            <person name="Kantor R.S."/>
            <person name="Aliaga Goltsman D.S."/>
            <person name="Bik E.M."/>
            <person name="Thomas B.C."/>
            <person name="Banfield J.F."/>
            <person name="Relman D.A."/>
        </authorList>
    </citation>
    <scope>NUCLEOTIDE SEQUENCE [LARGE SCALE GENOMIC DNA]</scope>
    <source>
        <strain evidence="2">DOLJORAL78_50_517</strain>
    </source>
</reference>
<evidence type="ECO:0000313" key="3">
    <source>
        <dbReference type="Proteomes" id="UP000229278"/>
    </source>
</evidence>
<dbReference type="GO" id="GO:0003723">
    <property type="term" value="F:RNA binding"/>
    <property type="evidence" value="ECO:0007669"/>
    <property type="project" value="InterPro"/>
</dbReference>
<dbReference type="EMBL" id="PDTV01000004">
    <property type="protein sequence ID" value="PIE83559.1"/>
    <property type="molecule type" value="Genomic_DNA"/>
</dbReference>
<feature type="domain" description="RRM" evidence="1">
    <location>
        <begin position="1"/>
        <end position="55"/>
    </location>
</feature>
<evidence type="ECO:0000313" key="2">
    <source>
        <dbReference type="EMBL" id="PIE83559.1"/>
    </source>
</evidence>
<dbReference type="InterPro" id="IPR035979">
    <property type="entry name" value="RBD_domain_sf"/>
</dbReference>
<sequence>MTQLFSTYGRVCSLRLVRDVFSVNCRGFGFIEIERYETHTAISVLNGLPQQQNQG</sequence>
<evidence type="ECO:0000259" key="1">
    <source>
        <dbReference type="PROSITE" id="PS50102"/>
    </source>
</evidence>
<dbReference type="InterPro" id="IPR000504">
    <property type="entry name" value="RRM_dom"/>
</dbReference>
<name>A0A2G6PHB3_9GAMM</name>
<accession>A0A2G6PHB3</accession>
<dbReference type="Pfam" id="PF00076">
    <property type="entry name" value="RRM_1"/>
    <property type="match status" value="1"/>
</dbReference>
<dbReference type="SUPFAM" id="SSF54928">
    <property type="entry name" value="RNA-binding domain, RBD"/>
    <property type="match status" value="1"/>
</dbReference>
<dbReference type="InterPro" id="IPR012677">
    <property type="entry name" value="Nucleotide-bd_a/b_plait_sf"/>
</dbReference>
<organism evidence="2 3">
    <name type="scientific">Candidatus Contendibacter odensensis</name>
    <dbReference type="NCBI Taxonomy" id="1400860"/>
    <lineage>
        <taxon>Bacteria</taxon>
        <taxon>Pseudomonadati</taxon>
        <taxon>Pseudomonadota</taxon>
        <taxon>Gammaproteobacteria</taxon>
        <taxon>Candidatus Competibacteraceae</taxon>
        <taxon>Candidatus Contendibacter</taxon>
    </lineage>
</organism>
<dbReference type="AlphaFoldDB" id="A0A2G6PHB3"/>
<comment type="caution">
    <text evidence="2">The sequence shown here is derived from an EMBL/GenBank/DDBJ whole genome shotgun (WGS) entry which is preliminary data.</text>
</comment>
<protein>
    <recommendedName>
        <fullName evidence="1">RRM domain-containing protein</fullName>
    </recommendedName>
</protein>
<dbReference type="Gene3D" id="3.30.70.330">
    <property type="match status" value="1"/>
</dbReference>
<gene>
    <name evidence="2" type="ORF">CSA09_01550</name>
</gene>
<dbReference type="Proteomes" id="UP000229278">
    <property type="component" value="Unassembled WGS sequence"/>
</dbReference>
<proteinExistence type="predicted"/>
<dbReference type="PROSITE" id="PS50102">
    <property type="entry name" value="RRM"/>
    <property type="match status" value="1"/>
</dbReference>